<keyword evidence="3" id="KW-1185">Reference proteome</keyword>
<comment type="caution">
    <text evidence="2">The sequence shown here is derived from an EMBL/GenBank/DDBJ whole genome shotgun (WGS) entry which is preliminary data.</text>
</comment>
<dbReference type="AlphaFoldDB" id="A0AAE0XD46"/>
<feature type="region of interest" description="Disordered" evidence="1">
    <location>
        <begin position="17"/>
        <end position="43"/>
    </location>
</feature>
<accession>A0AAE0XD46</accession>
<reference evidence="2" key="2">
    <citation type="submission" date="2023-06" db="EMBL/GenBank/DDBJ databases">
        <authorList>
            <consortium name="Lawrence Berkeley National Laboratory"/>
            <person name="Haridas S."/>
            <person name="Hensen N."/>
            <person name="Bonometti L."/>
            <person name="Westerberg I."/>
            <person name="Brannstrom I.O."/>
            <person name="Guillou S."/>
            <person name="Cros-Aarteil S."/>
            <person name="Calhoun S."/>
            <person name="Kuo A."/>
            <person name="Mondo S."/>
            <person name="Pangilinan J."/>
            <person name="Riley R."/>
            <person name="Labutti K."/>
            <person name="Andreopoulos B."/>
            <person name="Lipzen A."/>
            <person name="Chen C."/>
            <person name="Yanf M."/>
            <person name="Daum C."/>
            <person name="Ng V."/>
            <person name="Clum A."/>
            <person name="Steindorff A."/>
            <person name="Ohm R."/>
            <person name="Martin F."/>
            <person name="Silar P."/>
            <person name="Natvig D."/>
            <person name="Lalanne C."/>
            <person name="Gautier V."/>
            <person name="Ament-Velasquez S.L."/>
            <person name="Kruys A."/>
            <person name="Hutchinson M.I."/>
            <person name="Powell A.J."/>
            <person name="Barry K."/>
            <person name="Miller A.N."/>
            <person name="Grigoriev I.V."/>
            <person name="Debuchy R."/>
            <person name="Gladieux P."/>
            <person name="Thoren M.H."/>
            <person name="Johannesson H."/>
        </authorList>
    </citation>
    <scope>NUCLEOTIDE SEQUENCE</scope>
    <source>
        <strain evidence="2">CBS 314.62</strain>
    </source>
</reference>
<protein>
    <submittedName>
        <fullName evidence="2">Uncharacterized protein</fullName>
    </submittedName>
</protein>
<reference evidence="2" key="1">
    <citation type="journal article" date="2023" name="Mol. Phylogenet. Evol.">
        <title>Genome-scale phylogeny and comparative genomics of the fungal order Sordariales.</title>
        <authorList>
            <person name="Hensen N."/>
            <person name="Bonometti L."/>
            <person name="Westerberg I."/>
            <person name="Brannstrom I.O."/>
            <person name="Guillou S."/>
            <person name="Cros-Aarteil S."/>
            <person name="Calhoun S."/>
            <person name="Haridas S."/>
            <person name="Kuo A."/>
            <person name="Mondo S."/>
            <person name="Pangilinan J."/>
            <person name="Riley R."/>
            <person name="LaButti K."/>
            <person name="Andreopoulos B."/>
            <person name="Lipzen A."/>
            <person name="Chen C."/>
            <person name="Yan M."/>
            <person name="Daum C."/>
            <person name="Ng V."/>
            <person name="Clum A."/>
            <person name="Steindorff A."/>
            <person name="Ohm R.A."/>
            <person name="Martin F."/>
            <person name="Silar P."/>
            <person name="Natvig D.O."/>
            <person name="Lalanne C."/>
            <person name="Gautier V."/>
            <person name="Ament-Velasquez S.L."/>
            <person name="Kruys A."/>
            <person name="Hutchinson M.I."/>
            <person name="Powell A.J."/>
            <person name="Barry K."/>
            <person name="Miller A.N."/>
            <person name="Grigoriev I.V."/>
            <person name="Debuchy R."/>
            <person name="Gladieux P."/>
            <person name="Hiltunen Thoren M."/>
            <person name="Johannesson H."/>
        </authorList>
    </citation>
    <scope>NUCLEOTIDE SEQUENCE</scope>
    <source>
        <strain evidence="2">CBS 314.62</strain>
    </source>
</reference>
<dbReference type="EMBL" id="JAULSO010000002">
    <property type="protein sequence ID" value="KAK3690248.1"/>
    <property type="molecule type" value="Genomic_DNA"/>
</dbReference>
<sequence length="324" mass="36801">MAPRLAFGLQRLVLSHRAKPKPKPQIETQAWTRQPSPRDPPPWKEAVTSFFQKLAKTEEEWQKKREEANLSSADDILRVADALLLRSQKPCFEDHLSEPVPDAALEEFGLNAGRVLADYSTIRIASPFLSLIFLAACEVALSSGVEKPRVRAIQREVPHRISWEKSGVGRDGSLTRRSVYSNADFGIALSSYFSSHKGAHDEFADMVPSLEVPTEIQASMPFWISFFVHEHFSRHWSYTGICNALGVEIFKEESDWRRFHESYTSRELIPCRLEITTSSDQHTSQTVERMRRSAVGLAGNLLDLKSKARRSSSHSQHRGERSER</sequence>
<feature type="compositionally biased region" description="Polar residues" evidence="1">
    <location>
        <begin position="26"/>
        <end position="35"/>
    </location>
</feature>
<evidence type="ECO:0000313" key="3">
    <source>
        <dbReference type="Proteomes" id="UP001270362"/>
    </source>
</evidence>
<evidence type="ECO:0000313" key="2">
    <source>
        <dbReference type="EMBL" id="KAK3690248.1"/>
    </source>
</evidence>
<name>A0AAE0XD46_9PEZI</name>
<evidence type="ECO:0000256" key="1">
    <source>
        <dbReference type="SAM" id="MobiDB-lite"/>
    </source>
</evidence>
<dbReference type="Proteomes" id="UP001270362">
    <property type="component" value="Unassembled WGS sequence"/>
</dbReference>
<proteinExistence type="predicted"/>
<organism evidence="2 3">
    <name type="scientific">Podospora appendiculata</name>
    <dbReference type="NCBI Taxonomy" id="314037"/>
    <lineage>
        <taxon>Eukaryota</taxon>
        <taxon>Fungi</taxon>
        <taxon>Dikarya</taxon>
        <taxon>Ascomycota</taxon>
        <taxon>Pezizomycotina</taxon>
        <taxon>Sordariomycetes</taxon>
        <taxon>Sordariomycetidae</taxon>
        <taxon>Sordariales</taxon>
        <taxon>Podosporaceae</taxon>
        <taxon>Podospora</taxon>
    </lineage>
</organism>
<gene>
    <name evidence="2" type="ORF">B0T22DRAFT_441660</name>
</gene>